<dbReference type="PANTHER" id="PTHR22916">
    <property type="entry name" value="GLYCOSYLTRANSFERASE"/>
    <property type="match status" value="1"/>
</dbReference>
<name>A0A9W6BPN4_9CHLO</name>
<accession>A0A9W6BPN4</accession>
<dbReference type="EMBL" id="BRXU01000013">
    <property type="protein sequence ID" value="GLC55625.1"/>
    <property type="molecule type" value="Genomic_DNA"/>
</dbReference>
<dbReference type="Gene3D" id="3.90.550.10">
    <property type="entry name" value="Spore Coat Polysaccharide Biosynthesis Protein SpsA, Chain A"/>
    <property type="match status" value="1"/>
</dbReference>
<dbReference type="InterPro" id="IPR029044">
    <property type="entry name" value="Nucleotide-diphossugar_trans"/>
</dbReference>
<dbReference type="SUPFAM" id="SSF53448">
    <property type="entry name" value="Nucleotide-diphospho-sugar transferases"/>
    <property type="match status" value="1"/>
</dbReference>
<dbReference type="Proteomes" id="UP001165080">
    <property type="component" value="Unassembled WGS sequence"/>
</dbReference>
<gene>
    <name evidence="1" type="primary">PLEST001968</name>
    <name evidence="1" type="ORF">PLESTB_001008200</name>
</gene>
<organism evidence="1 2">
    <name type="scientific">Pleodorina starrii</name>
    <dbReference type="NCBI Taxonomy" id="330485"/>
    <lineage>
        <taxon>Eukaryota</taxon>
        <taxon>Viridiplantae</taxon>
        <taxon>Chlorophyta</taxon>
        <taxon>core chlorophytes</taxon>
        <taxon>Chlorophyceae</taxon>
        <taxon>CS clade</taxon>
        <taxon>Chlamydomonadales</taxon>
        <taxon>Volvocaceae</taxon>
        <taxon>Pleodorina</taxon>
    </lineage>
</organism>
<evidence type="ECO:0000313" key="2">
    <source>
        <dbReference type="Proteomes" id="UP001165080"/>
    </source>
</evidence>
<dbReference type="PANTHER" id="PTHR22916:SF3">
    <property type="entry name" value="UDP-GLCNAC:BETAGAL BETA-1,3-N-ACETYLGLUCOSAMINYLTRANSFERASE-LIKE PROTEIN 1"/>
    <property type="match status" value="1"/>
</dbReference>
<dbReference type="GO" id="GO:0016757">
    <property type="term" value="F:glycosyltransferase activity"/>
    <property type="evidence" value="ECO:0007669"/>
    <property type="project" value="UniProtKB-ARBA"/>
</dbReference>
<proteinExistence type="predicted"/>
<dbReference type="AlphaFoldDB" id="A0A9W6BPN4"/>
<protein>
    <recommendedName>
        <fullName evidence="3">Glycosyltransferase</fullName>
    </recommendedName>
</protein>
<comment type="caution">
    <text evidence="1">The sequence shown here is derived from an EMBL/GenBank/DDBJ whole genome shotgun (WGS) entry which is preliminary data.</text>
</comment>
<evidence type="ECO:0008006" key="3">
    <source>
        <dbReference type="Google" id="ProtNLM"/>
    </source>
</evidence>
<keyword evidence="2" id="KW-1185">Reference proteome</keyword>
<evidence type="ECO:0000313" key="1">
    <source>
        <dbReference type="EMBL" id="GLC55625.1"/>
    </source>
</evidence>
<reference evidence="1 2" key="1">
    <citation type="journal article" date="2023" name="Commun. Biol.">
        <title>Reorganization of the ancestral sex-determining regions during the evolution of trioecy in Pleodorina starrii.</title>
        <authorList>
            <person name="Takahashi K."/>
            <person name="Suzuki S."/>
            <person name="Kawai-Toyooka H."/>
            <person name="Yamamoto K."/>
            <person name="Hamaji T."/>
            <person name="Ootsuki R."/>
            <person name="Yamaguchi H."/>
            <person name="Kawachi M."/>
            <person name="Higashiyama T."/>
            <person name="Nozaki H."/>
        </authorList>
    </citation>
    <scope>NUCLEOTIDE SEQUENCE [LARGE SCALE GENOMIC DNA]</scope>
    <source>
        <strain evidence="1 2">NIES-4479</strain>
    </source>
</reference>
<sequence>MRDLVGRLRSSGQIRNSTTVHDLAQCSSGHLNPRLYPDRPVVSLMLQYFRRPAGIPHMVSLLERCSQQMPVELLVNVDSPEEGATWAELAWSTRGRLVPVFSANVHEIRAYNRMAALARGRVLVVLQDDDTVQPADCSWLHPLLRQFDSMPRLGMVGLKSYRRGNGPEGNLERWPDTYHLFSDSGTGNFFTFPLQVDYAPMALRRSALLNVGGVDEGMSDVGECGIMSDWELSIRMWAAGWQVGFMPLVSRGRVDDKEGTTHSPKSVRRCWGRQMHQGGLVYGARWGNGWGAGPGRFLERLENHIRILNLRTLARNYTHCPFRKGCDHLEGDPPLPPAYQHFFSYDPHPPVDA</sequence>